<dbReference type="Proteomes" id="UP001605989">
    <property type="component" value="Unassembled WGS sequence"/>
</dbReference>
<accession>A0ABW7DJZ8</accession>
<feature type="transmembrane region" description="Helical" evidence="1">
    <location>
        <begin position="216"/>
        <end position="234"/>
    </location>
</feature>
<feature type="transmembrane region" description="Helical" evidence="1">
    <location>
        <begin position="532"/>
        <end position="554"/>
    </location>
</feature>
<feature type="transmembrane region" description="Helical" evidence="1">
    <location>
        <begin position="594"/>
        <end position="611"/>
    </location>
</feature>
<feature type="transmembrane region" description="Helical" evidence="1">
    <location>
        <begin position="59"/>
        <end position="80"/>
    </location>
</feature>
<feature type="transmembrane region" description="Helical" evidence="1">
    <location>
        <begin position="157"/>
        <end position="178"/>
    </location>
</feature>
<keyword evidence="1" id="KW-1133">Transmembrane helix</keyword>
<keyword evidence="1" id="KW-0472">Membrane</keyword>
<keyword evidence="1" id="KW-0812">Transmembrane</keyword>
<evidence type="ECO:0000313" key="2">
    <source>
        <dbReference type="EMBL" id="MFG6271681.1"/>
    </source>
</evidence>
<comment type="caution">
    <text evidence="2">The sequence shown here is derived from an EMBL/GenBank/DDBJ whole genome shotgun (WGS) entry which is preliminary data.</text>
</comment>
<proteinExistence type="predicted"/>
<feature type="transmembrane region" description="Helical" evidence="1">
    <location>
        <begin position="296"/>
        <end position="315"/>
    </location>
</feature>
<dbReference type="RefSeq" id="WP_162816254.1">
    <property type="nucleotide sequence ID" value="NZ_CP011940.1"/>
</dbReference>
<feature type="transmembrane region" description="Helical" evidence="1">
    <location>
        <begin position="566"/>
        <end position="588"/>
    </location>
</feature>
<evidence type="ECO:0000256" key="1">
    <source>
        <dbReference type="SAM" id="Phobius"/>
    </source>
</evidence>
<name>A0ABW7DJZ8_9FIRM</name>
<dbReference type="EMBL" id="JBIEKR010000001">
    <property type="protein sequence ID" value="MFG6271681.1"/>
    <property type="molecule type" value="Genomic_DNA"/>
</dbReference>
<protein>
    <recommendedName>
        <fullName evidence="4">Polymerase</fullName>
    </recommendedName>
</protein>
<feature type="transmembrane region" description="Helical" evidence="1">
    <location>
        <begin position="29"/>
        <end position="47"/>
    </location>
</feature>
<gene>
    <name evidence="2" type="ORF">ACGTZG_00580</name>
</gene>
<evidence type="ECO:0008006" key="4">
    <source>
        <dbReference type="Google" id="ProtNLM"/>
    </source>
</evidence>
<keyword evidence="3" id="KW-1185">Reference proteome</keyword>
<organism evidence="2 3">
    <name type="scientific">Megasphaera hexanoica</name>
    <dbReference type="NCBI Taxonomy" id="1675036"/>
    <lineage>
        <taxon>Bacteria</taxon>
        <taxon>Bacillati</taxon>
        <taxon>Bacillota</taxon>
        <taxon>Negativicutes</taxon>
        <taxon>Veillonellales</taxon>
        <taxon>Veillonellaceae</taxon>
        <taxon>Megasphaera</taxon>
    </lineage>
</organism>
<reference evidence="2 3" key="1">
    <citation type="submission" date="2024-10" db="EMBL/GenBank/DDBJ databases">
        <authorList>
            <person name="Sang B.-I."/>
            <person name="Prabhaharan D."/>
        </authorList>
    </citation>
    <scope>NUCLEOTIDE SEQUENCE [LARGE SCALE GENOMIC DNA]</scope>
    <source>
        <strain evidence="2 3">MH</strain>
    </source>
</reference>
<evidence type="ECO:0000313" key="3">
    <source>
        <dbReference type="Proteomes" id="UP001605989"/>
    </source>
</evidence>
<feature type="transmembrane region" description="Helical" evidence="1">
    <location>
        <begin position="127"/>
        <end position="145"/>
    </location>
</feature>
<feature type="transmembrane region" description="Helical" evidence="1">
    <location>
        <begin position="267"/>
        <end position="284"/>
    </location>
</feature>
<sequence>MFGIAVFLIPFHTGHMALSISLFGSMGSKLSIFPVLIGLCLFLYQCVKKREWYVPKICSTFFCILLVWQIFSLIHGLVIFPNWQEISANQFKKLDFLLSILSSKGIFLDTLVIGHTWWAIKLIFTHILEYVVTYGVVIWGISLFYRNREISFQALRYGILSGAIICSTYSVIEFLYLFGSYDAMAILAHINSWIYDIEISHGWWPPLLGGNRVRSIFAEPAYMALYMTVTIPFLLAQIRIAKTKKWFWKVLFAMQLFMMWGTNSKTAMGILLAEALSAIIFFYLRRKKISLKKSFFPLLIIILLCGTGIGLNWLFQHRYAVDYDLISITSNDTVTLKITNKSPIVWDKRTGIDLTSAWFTKDWEDESGRVNVPLDRTLFPGQSCEVAVRLPEPISKEEYSNVVMELTTNNAFQNDIRLASQGAAKFTLQWNQNRLVDKGEAEPLENKMTAMTSQTEGSNQQRYGMMHVETLIGRAHPFFGVGGQELKQAYFVSYIPNWLMKNREVRLWVTYQKTKGLLKSGFPIISDYTHQFASYGLPGFILFLMPSFYAMFLLFKKKVYWIKAGLQEYMHIAILGISYFGLMVAFIGGNSTQLYIYWLLLGALIGYYGTLECDSKSQ</sequence>